<keyword evidence="3" id="KW-0812">Transmembrane</keyword>
<comment type="caution">
    <text evidence="7">The sequence shown here is derived from an EMBL/GenBank/DDBJ whole genome shotgun (WGS) entry which is preliminary data.</text>
</comment>
<evidence type="ECO:0000256" key="2">
    <source>
        <dbReference type="SAM" id="MobiDB-lite"/>
    </source>
</evidence>
<dbReference type="InterPro" id="IPR006530">
    <property type="entry name" value="YD"/>
</dbReference>
<keyword evidence="3" id="KW-1133">Transmembrane helix</keyword>
<dbReference type="SUPFAM" id="SSF69304">
    <property type="entry name" value="Tricorn protease N-terminal domain"/>
    <property type="match status" value="1"/>
</dbReference>
<reference evidence="7 8" key="1">
    <citation type="submission" date="2019-09" db="EMBL/GenBank/DDBJ databases">
        <title>Taxonomy of Antarctic Massilia spp.: description of Massilia rubra sp. nov., Massilia aquatica sp. nov., Massilia mucilaginosa sp. nov., Massilia frigida sp. nov. isolated from streams, lakes and regoliths.</title>
        <authorList>
            <person name="Holochova P."/>
            <person name="Sedlacek I."/>
            <person name="Kralova S."/>
            <person name="Maslanova I."/>
            <person name="Busse H.-J."/>
            <person name="Stankova E."/>
            <person name="Vrbovska V."/>
            <person name="Kovarovic V."/>
            <person name="Bartak M."/>
            <person name="Svec P."/>
            <person name="Pantucek R."/>
        </authorList>
    </citation>
    <scope>NUCLEOTIDE SEQUENCE [LARGE SCALE GENOMIC DNA]</scope>
    <source>
        <strain evidence="7 8">CCM 8692</strain>
    </source>
</reference>
<feature type="transmembrane region" description="Helical" evidence="3">
    <location>
        <begin position="116"/>
        <end position="144"/>
    </location>
</feature>
<feature type="domain" description="Teneurin-like YD-shell" evidence="6">
    <location>
        <begin position="1038"/>
        <end position="1349"/>
    </location>
</feature>
<feature type="domain" description="DUF6531" evidence="4">
    <location>
        <begin position="326"/>
        <end position="400"/>
    </location>
</feature>
<dbReference type="Pfam" id="PF25023">
    <property type="entry name" value="TEN_YD-shell"/>
    <property type="match status" value="1"/>
</dbReference>
<dbReference type="PANTHER" id="PTHR32305:SF15">
    <property type="entry name" value="PROTEIN RHSA-RELATED"/>
    <property type="match status" value="1"/>
</dbReference>
<dbReference type="NCBIfam" id="TIGR01643">
    <property type="entry name" value="YD_repeat_2x"/>
    <property type="match status" value="8"/>
</dbReference>
<feature type="region of interest" description="Disordered" evidence="2">
    <location>
        <begin position="282"/>
        <end position="312"/>
    </location>
</feature>
<accession>A0ABX0LHQ9</accession>
<dbReference type="InterPro" id="IPR056823">
    <property type="entry name" value="TEN-like_YD-shell"/>
</dbReference>
<evidence type="ECO:0000259" key="4">
    <source>
        <dbReference type="Pfam" id="PF20148"/>
    </source>
</evidence>
<dbReference type="InterPro" id="IPR031325">
    <property type="entry name" value="RHS_repeat"/>
</dbReference>
<evidence type="ECO:0000259" key="6">
    <source>
        <dbReference type="Pfam" id="PF25023"/>
    </source>
</evidence>
<dbReference type="EMBL" id="VUYU01000005">
    <property type="protein sequence ID" value="NHZ33807.1"/>
    <property type="molecule type" value="Genomic_DNA"/>
</dbReference>
<dbReference type="InterPro" id="IPR045351">
    <property type="entry name" value="DUF6531"/>
</dbReference>
<dbReference type="InterPro" id="IPR022385">
    <property type="entry name" value="Rhs_assc_core"/>
</dbReference>
<dbReference type="Pfam" id="PF21724">
    <property type="entry name" value="DUF6861"/>
    <property type="match status" value="1"/>
</dbReference>
<dbReference type="PANTHER" id="PTHR32305">
    <property type="match status" value="1"/>
</dbReference>
<dbReference type="Proteomes" id="UP000785613">
    <property type="component" value="Unassembled WGS sequence"/>
</dbReference>
<dbReference type="Pfam" id="PF05593">
    <property type="entry name" value="RHS_repeat"/>
    <property type="match status" value="6"/>
</dbReference>
<evidence type="ECO:0000313" key="8">
    <source>
        <dbReference type="Proteomes" id="UP000785613"/>
    </source>
</evidence>
<feature type="transmembrane region" description="Helical" evidence="3">
    <location>
        <begin position="213"/>
        <end position="232"/>
    </location>
</feature>
<protein>
    <submittedName>
        <fullName evidence="7">RHS repeat protein</fullName>
    </submittedName>
</protein>
<feature type="compositionally biased region" description="Low complexity" evidence="2">
    <location>
        <begin position="282"/>
        <end position="309"/>
    </location>
</feature>
<evidence type="ECO:0000259" key="5">
    <source>
        <dbReference type="Pfam" id="PF21724"/>
    </source>
</evidence>
<evidence type="ECO:0000256" key="1">
    <source>
        <dbReference type="ARBA" id="ARBA00022737"/>
    </source>
</evidence>
<keyword evidence="3" id="KW-0472">Membrane</keyword>
<name>A0ABX0LHQ9_9BURK</name>
<dbReference type="InterPro" id="IPR049195">
    <property type="entry name" value="Tre1-like_N"/>
</dbReference>
<keyword evidence="8" id="KW-1185">Reference proteome</keyword>
<gene>
    <name evidence="7" type="ORF">F0185_09420</name>
</gene>
<evidence type="ECO:0000256" key="3">
    <source>
        <dbReference type="SAM" id="Phobius"/>
    </source>
</evidence>
<dbReference type="Gene3D" id="2.180.10.10">
    <property type="entry name" value="RHS repeat-associated core"/>
    <property type="match status" value="3"/>
</dbReference>
<dbReference type="Pfam" id="PF20148">
    <property type="entry name" value="DUF6531"/>
    <property type="match status" value="1"/>
</dbReference>
<dbReference type="InterPro" id="IPR050708">
    <property type="entry name" value="T6SS_VgrG/RHS"/>
</dbReference>
<organism evidence="7 8">
    <name type="scientific">Massilia rubra</name>
    <dbReference type="NCBI Taxonomy" id="2607910"/>
    <lineage>
        <taxon>Bacteria</taxon>
        <taxon>Pseudomonadati</taxon>
        <taxon>Pseudomonadota</taxon>
        <taxon>Betaproteobacteria</taxon>
        <taxon>Burkholderiales</taxon>
        <taxon>Oxalobacteraceae</taxon>
        <taxon>Telluria group</taxon>
        <taxon>Massilia</taxon>
    </lineage>
</organism>
<evidence type="ECO:0000313" key="7">
    <source>
        <dbReference type="EMBL" id="NHZ33807.1"/>
    </source>
</evidence>
<dbReference type="NCBIfam" id="TIGR03696">
    <property type="entry name" value="Rhs_assc_core"/>
    <property type="match status" value="1"/>
</dbReference>
<feature type="domain" description="NAD(+)--protein-arginine ADP-ribosyltransferase Tre1-like N-terminal" evidence="5">
    <location>
        <begin position="69"/>
        <end position="258"/>
    </location>
</feature>
<sequence>MPNHDHKDSFSSVERILGTFRRQYENANPQARIDMEKRLARWSQRVGASANALEKLAMTTKTGRSARAVTHAVGKAEQRFSVLLATKLAGLDFSMVWDVLWSVVKEIVMYVGGGAIFFGAVGGIGGAFFAGAGAVPGAIGGALFGSKVGAEIMMWMGLGSLVKCIGTAIPEMCSHLAEGFATAWAAGQLPDNARGEYPGMIERASISFAQGKLLLVVALLSAIVVYFTKGQLSRSMLLAEISASKLGPKFATWVAANEAKLMAMPALRSKLPAAADQAGAKAGAGVKPGAAPEPVAAKPAKPAEAPPKNGKGEKVCPVCPNILVGPPVHPIFGSKILLGESDLDFSLPAPLPLPWQRTYSSDAARVGWLGQGWSTPISEALLVSADEVMVLDAYERAVTFSLPEIGESIYSPYESVTLSRTGPRTFELVDENLLRRQFALPANGRDIANLVGLVDANGNTISILHNRAQLPERINDSAGRVFTLVFGEHQGQPRLRSVALVRESGDGDSGMLATQSDVLVYYDYDEAGDLAQVRNGAGQLKRQFLYRQHMLVQHGEPDGLVSCYEYDQDAPSGKVLHNWTNGGHAWRFDYRQHETIVTDNLGRRQHYRFDHERRLIGLVDAAGGVTLRTLDRFGNLLALTDPAGRVTRYRYDERSRVVRIEGGGSASGIVYDTRFDKPALITDALGVTTALRYDDHGNLTSITDGLGQRTSYQYNNDGLPVRITDAAGGVKKLSYNAAGQPISQTDCAGKLTRFDYDDSGKLRQVTDANDNVSAYDYDDGGRLLATRQADGTEEHYEYDEFGRICAHIAGGNRTSYVLDSDGRPLQRIDARGGVLQYQYDAARRMAALVNENGETHSFAYDAMDRLTEEIGFDGCLTRYRYDASGQIAAKEEHGSGARSELTHIETSFLRDTAGRLIEKITSRVTGPAQAEQMRERYGYDLAGRMTHAANADAAIVLKYDAVGQLVAEQTTSAGHTSAMRHAYDELGNRVQTVLPDGRVLNHLFYGSGHLHQINLDGEVVSDIERDSAHRPVSRSQGALTSHFRYDPVGRLLSQVAANGSTPALARRYEYDAGGNLVVLDDSRNGRSTFEYDVIGRILSATQPQLGERFAFDPAHNLLNAGAEGSGRVEGNRLRVFEDKRFDYDAHGNLIEKRVGRHTHMQFTWNGAHQLVKSTVTRNAGQEGDSAQTVKYAYDPFGRRIAKRDAFGTTRFAWDGNRLLSETRGTHCRTYIYEPDSFVPLAQIDSAPENGGAAAQVHYLHTDHLGTPREVSDAGGRVTWAATYKAWGNVLRIEAPEVEDEVQAGQRSQQALAQAQPIRFQGQYHDVETGLHYNRFRYYDPDVGRFVSQDPIGLAGGHNAMAYAPNPTGWIDPLGLATCGPCPKGTGVVARSVQGAANRVLEWDKFGNEIVYRGMKAKHYNALVARGIITGTGETSTSPAIWYASRYAQEEGEVLVRFAMKPGTSDKLLAIAVAADDDVTRLAFPDLPVLRPGVRWGESYARIKVEGDQVTTALGAKGGRAIKIFEENIVQFERIAPDKTSLIY</sequence>
<proteinExistence type="predicted"/>
<keyword evidence="1" id="KW-0677">Repeat</keyword>